<feature type="non-terminal residue" evidence="6">
    <location>
        <position position="1"/>
    </location>
</feature>
<evidence type="ECO:0000256" key="2">
    <source>
        <dbReference type="ARBA" id="ARBA00022525"/>
    </source>
</evidence>
<evidence type="ECO:0000256" key="1">
    <source>
        <dbReference type="ARBA" id="ARBA00004613"/>
    </source>
</evidence>
<evidence type="ECO:0000313" key="7">
    <source>
        <dbReference type="Proteomes" id="UP000320106"/>
    </source>
</evidence>
<dbReference type="PRINTS" id="PR00287">
    <property type="entry name" value="THIONIN"/>
</dbReference>
<evidence type="ECO:0000256" key="5">
    <source>
        <dbReference type="ARBA" id="ARBA00023157"/>
    </source>
</evidence>
<proteinExistence type="predicted"/>
<dbReference type="Pfam" id="PF00321">
    <property type="entry name" value="Thionin"/>
    <property type="match status" value="1"/>
</dbReference>
<keyword evidence="5" id="KW-1015">Disulfide bond</keyword>
<name>A0A505BU95_SALER</name>
<reference evidence="6 7" key="1">
    <citation type="submission" date="2019-06" db="EMBL/GenBank/DDBJ databases">
        <title>Comparative genome anaysis of Salmonella and Staphylococcus aureus isolated from China.</title>
        <authorList>
            <person name="Li L."/>
        </authorList>
    </citation>
    <scope>NUCLEOTIDE SEQUENCE [LARGE SCALE GENOMIC DNA]</scope>
    <source>
        <strain evidence="6 7">GSJ/2016-Sal.-012</strain>
    </source>
</reference>
<dbReference type="GO" id="GO:0005576">
    <property type="term" value="C:extracellular region"/>
    <property type="evidence" value="ECO:0007669"/>
    <property type="project" value="UniProtKB-SubCell"/>
</dbReference>
<dbReference type="Gene3D" id="3.30.1350.10">
    <property type="entry name" value="Thionin-like"/>
    <property type="match status" value="1"/>
</dbReference>
<dbReference type="AlphaFoldDB" id="A0A505BU95"/>
<dbReference type="InterPro" id="IPR001010">
    <property type="entry name" value="Thionin"/>
</dbReference>
<comment type="subcellular location">
    <subcellularLocation>
        <location evidence="1">Secreted</location>
    </subcellularLocation>
</comment>
<protein>
    <recommendedName>
        <fullName evidence="8">Acidic protein</fullName>
    </recommendedName>
</protein>
<gene>
    <name evidence="6" type="ORF">FJR63_24475</name>
</gene>
<comment type="caution">
    <text evidence="6">The sequence shown here is derived from an EMBL/GenBank/DDBJ whole genome shotgun (WGS) entry which is preliminary data.</text>
</comment>
<sequence length="108" mass="11563">KSCCPSTSARNIYNTCRFAGGSRPLCAKTSGCKIVDGKCTPPNDKLSLFPHSEEADVTDFCKLGCTSSVCNNINAFVGSEEVNDAVEHCNNACYRFCSKDIDIPTVVA</sequence>
<dbReference type="InterPro" id="IPR036391">
    <property type="entry name" value="Thionin-like_sf"/>
</dbReference>
<dbReference type="PANTHER" id="PTHR33920">
    <property type="entry name" value="THIONIN-2.1-RELATED"/>
    <property type="match status" value="1"/>
</dbReference>
<dbReference type="Proteomes" id="UP000320106">
    <property type="component" value="Unassembled WGS sequence"/>
</dbReference>
<dbReference type="EMBL" id="VFRH01000101">
    <property type="protein sequence ID" value="TPQ02564.1"/>
    <property type="molecule type" value="Genomic_DNA"/>
</dbReference>
<dbReference type="GO" id="GO:0090729">
    <property type="term" value="F:toxin activity"/>
    <property type="evidence" value="ECO:0007669"/>
    <property type="project" value="UniProtKB-KW"/>
</dbReference>
<dbReference type="GO" id="GO:0006952">
    <property type="term" value="P:defense response"/>
    <property type="evidence" value="ECO:0007669"/>
    <property type="project" value="UniProtKB-KW"/>
</dbReference>
<keyword evidence="2" id="KW-0964">Secreted</keyword>
<keyword evidence="3" id="KW-0800">Toxin</keyword>
<dbReference type="PANTHER" id="PTHR33920:SF2">
    <property type="entry name" value="THIONIN-2.1-RELATED"/>
    <property type="match status" value="1"/>
</dbReference>
<dbReference type="PROSITE" id="PS00271">
    <property type="entry name" value="THIONIN"/>
    <property type="match status" value="1"/>
</dbReference>
<dbReference type="FunFam" id="3.30.1350.10:FF:000001">
    <property type="entry name" value="Hellethionin-D"/>
    <property type="match status" value="1"/>
</dbReference>
<evidence type="ECO:0000256" key="4">
    <source>
        <dbReference type="ARBA" id="ARBA00022821"/>
    </source>
</evidence>
<evidence type="ECO:0008006" key="8">
    <source>
        <dbReference type="Google" id="ProtNLM"/>
    </source>
</evidence>
<dbReference type="SUPFAM" id="SSF57429">
    <property type="entry name" value="Crambin-like"/>
    <property type="match status" value="1"/>
</dbReference>
<evidence type="ECO:0000313" key="6">
    <source>
        <dbReference type="EMBL" id="TPQ02564.1"/>
    </source>
</evidence>
<keyword evidence="4" id="KW-0611">Plant defense</keyword>
<evidence type="ECO:0000256" key="3">
    <source>
        <dbReference type="ARBA" id="ARBA00022656"/>
    </source>
</evidence>
<accession>A0A505BU95</accession>
<organism evidence="6 7">
    <name type="scientific">Salmonella enterica</name>
    <name type="common">Salmonella choleraesuis</name>
    <dbReference type="NCBI Taxonomy" id="28901"/>
    <lineage>
        <taxon>Bacteria</taxon>
        <taxon>Pseudomonadati</taxon>
        <taxon>Pseudomonadota</taxon>
        <taxon>Gammaproteobacteria</taxon>
        <taxon>Enterobacterales</taxon>
        <taxon>Enterobacteriaceae</taxon>
        <taxon>Salmonella</taxon>
    </lineage>
</organism>